<reference evidence="2 3" key="1">
    <citation type="submission" date="2016-10" db="EMBL/GenBank/DDBJ databases">
        <authorList>
            <person name="de Groot N.N."/>
        </authorList>
    </citation>
    <scope>NUCLEOTIDE SEQUENCE [LARGE SCALE GENOMIC DNA]</scope>
    <source>
        <strain evidence="2 3">CGMCC 1.7666</strain>
    </source>
</reference>
<evidence type="ECO:0000256" key="1">
    <source>
        <dbReference type="SAM" id="Phobius"/>
    </source>
</evidence>
<feature type="transmembrane region" description="Helical" evidence="1">
    <location>
        <begin position="12"/>
        <end position="37"/>
    </location>
</feature>
<keyword evidence="1" id="KW-0472">Membrane</keyword>
<evidence type="ECO:0000313" key="2">
    <source>
        <dbReference type="EMBL" id="SCX95857.1"/>
    </source>
</evidence>
<proteinExistence type="predicted"/>
<name>A0A1G5C0K8_9HYPH</name>
<dbReference type="EMBL" id="FMVJ01000002">
    <property type="protein sequence ID" value="SCX95857.1"/>
    <property type="molecule type" value="Genomic_DNA"/>
</dbReference>
<keyword evidence="1" id="KW-0812">Transmembrane</keyword>
<feature type="transmembrane region" description="Helical" evidence="1">
    <location>
        <begin position="43"/>
        <end position="68"/>
    </location>
</feature>
<keyword evidence="3" id="KW-1185">Reference proteome</keyword>
<dbReference type="AlphaFoldDB" id="A0A1G5C0K8"/>
<evidence type="ECO:0000313" key="3">
    <source>
        <dbReference type="Proteomes" id="UP000199569"/>
    </source>
</evidence>
<accession>A0A1G5C0K8</accession>
<protein>
    <submittedName>
        <fullName evidence="2">Uncharacterized protein</fullName>
    </submittedName>
</protein>
<sequence length="215" mass="23067">MIMLVVVSMMMAASTAMTVLVLMAVVMLVIVGMAMMLMSVSMVMMVVIMPVPVMMVIMVADMGAALGLEGALHRRHGAALPARELRESRIVLDVESIVLDLGEAMIGAEVPGKTHETQGVLRLHFQQALGLRLHLNKAAVLQAQGIAVIDGGFHIEIDQDLDAAFSRQPRLPAAPRLMVEDHRVDDTVCLYGGLANDSGDAGHGFVSGQCWISDR</sequence>
<organism evidence="2 3">
    <name type="scientific">Microvirga guangxiensis</name>
    <dbReference type="NCBI Taxonomy" id="549386"/>
    <lineage>
        <taxon>Bacteria</taxon>
        <taxon>Pseudomonadati</taxon>
        <taxon>Pseudomonadota</taxon>
        <taxon>Alphaproteobacteria</taxon>
        <taxon>Hyphomicrobiales</taxon>
        <taxon>Methylobacteriaceae</taxon>
        <taxon>Microvirga</taxon>
    </lineage>
</organism>
<dbReference type="AntiFam" id="ANF00221">
    <property type="entry name" value="Shadow ORF (opposite ureE)"/>
</dbReference>
<dbReference type="Proteomes" id="UP000199569">
    <property type="component" value="Unassembled WGS sequence"/>
</dbReference>
<gene>
    <name evidence="2" type="ORF">SAMN02927923_00402</name>
</gene>
<keyword evidence="1" id="KW-1133">Transmembrane helix</keyword>